<dbReference type="CDD" id="cd06259">
    <property type="entry name" value="YdcF-like"/>
    <property type="match status" value="1"/>
</dbReference>
<dbReference type="RefSeq" id="WP_222966979.1">
    <property type="nucleotide sequence ID" value="NZ_JAINZZ010000043.1"/>
</dbReference>
<feature type="transmembrane region" description="Helical" evidence="1">
    <location>
        <begin position="56"/>
        <end position="77"/>
    </location>
</feature>
<keyword evidence="1" id="KW-0472">Membrane</keyword>
<dbReference type="InterPro" id="IPR014729">
    <property type="entry name" value="Rossmann-like_a/b/a_fold"/>
</dbReference>
<keyword evidence="4" id="KW-1185">Reference proteome</keyword>
<name>A0ABS7QEQ2_9ACTN</name>
<dbReference type="PANTHER" id="PTHR30336:SF18">
    <property type="entry name" value="MEMBRANE PROTEIN"/>
    <property type="match status" value="1"/>
</dbReference>
<feature type="transmembrane region" description="Helical" evidence="1">
    <location>
        <begin position="123"/>
        <end position="148"/>
    </location>
</feature>
<proteinExistence type="predicted"/>
<gene>
    <name evidence="3" type="ORF">K7862_26600</name>
</gene>
<feature type="transmembrane region" description="Helical" evidence="1">
    <location>
        <begin position="315"/>
        <end position="333"/>
    </location>
</feature>
<evidence type="ECO:0000313" key="3">
    <source>
        <dbReference type="EMBL" id="MBY8881179.1"/>
    </source>
</evidence>
<dbReference type="InterPro" id="IPR051599">
    <property type="entry name" value="Cell_Envelope_Assoc"/>
</dbReference>
<protein>
    <submittedName>
        <fullName evidence="3">YdcF family protein</fullName>
    </submittedName>
</protein>
<sequence length="334" mass="36160">MWAYLPALVCFLAFAFAVLRERRRFGNAVLLGLSLTLGLGAWLFELHREHHALARGLVLVLIGLGVLGVVTLTWFMISNGLVMVRKEGVSPANLLSLLAGIALLGLVALVAGALLLDNRLLQTVAAGAVAVSAYVGFLFFCFVAYAFLYGRLHYRRKADYVVVLGSGLAGGSKVPPLLASRLDKAQAVHGRLSARGRRPMILASGGQGPDEQVPESHAMADYLLERGVPASLLLREDRSTTTAENLRFSKAIMEEATPGYRCVIVTNNYHVFRAALLARRARVRGQVVGSPTASYFLPSATIREFVALLVAYRRVHLTFCLGFVVGAGAIWWLG</sequence>
<dbReference type="EMBL" id="JAINZZ010000043">
    <property type="protein sequence ID" value="MBY8881179.1"/>
    <property type="molecule type" value="Genomic_DNA"/>
</dbReference>
<organism evidence="3 4">
    <name type="scientific">Actinacidiphila acidipaludis</name>
    <dbReference type="NCBI Taxonomy" id="2873382"/>
    <lineage>
        <taxon>Bacteria</taxon>
        <taxon>Bacillati</taxon>
        <taxon>Actinomycetota</taxon>
        <taxon>Actinomycetes</taxon>
        <taxon>Kitasatosporales</taxon>
        <taxon>Streptomycetaceae</taxon>
        <taxon>Actinacidiphila</taxon>
    </lineage>
</organism>
<evidence type="ECO:0000313" key="4">
    <source>
        <dbReference type="Proteomes" id="UP000778578"/>
    </source>
</evidence>
<feature type="domain" description="DUF218" evidence="2">
    <location>
        <begin position="159"/>
        <end position="301"/>
    </location>
</feature>
<comment type="caution">
    <text evidence="3">The sequence shown here is derived from an EMBL/GenBank/DDBJ whole genome shotgun (WGS) entry which is preliminary data.</text>
</comment>
<keyword evidence="1" id="KW-0812">Transmembrane</keyword>
<reference evidence="3 4" key="1">
    <citation type="submission" date="2021-08" db="EMBL/GenBank/DDBJ databases">
        <title>WGS of actinomycetes from Thailand.</title>
        <authorList>
            <person name="Thawai C."/>
        </authorList>
    </citation>
    <scope>NUCLEOTIDE SEQUENCE [LARGE SCALE GENOMIC DNA]</scope>
    <source>
        <strain evidence="3 4">PLK6-54</strain>
    </source>
</reference>
<dbReference type="Proteomes" id="UP000778578">
    <property type="component" value="Unassembled WGS sequence"/>
</dbReference>
<dbReference type="Gene3D" id="3.40.50.620">
    <property type="entry name" value="HUPs"/>
    <property type="match status" value="1"/>
</dbReference>
<dbReference type="PANTHER" id="PTHR30336">
    <property type="entry name" value="INNER MEMBRANE PROTEIN, PROBABLE PERMEASE"/>
    <property type="match status" value="1"/>
</dbReference>
<dbReference type="InterPro" id="IPR003848">
    <property type="entry name" value="DUF218"/>
</dbReference>
<keyword evidence="1" id="KW-1133">Transmembrane helix</keyword>
<accession>A0ABS7QEQ2</accession>
<feature type="transmembrane region" description="Helical" evidence="1">
    <location>
        <begin position="25"/>
        <end position="44"/>
    </location>
</feature>
<dbReference type="Pfam" id="PF02698">
    <property type="entry name" value="DUF218"/>
    <property type="match status" value="1"/>
</dbReference>
<evidence type="ECO:0000259" key="2">
    <source>
        <dbReference type="Pfam" id="PF02698"/>
    </source>
</evidence>
<evidence type="ECO:0000256" key="1">
    <source>
        <dbReference type="SAM" id="Phobius"/>
    </source>
</evidence>
<feature type="transmembrane region" description="Helical" evidence="1">
    <location>
        <begin position="97"/>
        <end position="116"/>
    </location>
</feature>